<gene>
    <name evidence="2" type="ORF">T01_6722</name>
</gene>
<feature type="region of interest" description="Disordered" evidence="1">
    <location>
        <begin position="224"/>
        <end position="257"/>
    </location>
</feature>
<keyword evidence="3" id="KW-1185">Reference proteome</keyword>
<evidence type="ECO:0000313" key="2">
    <source>
        <dbReference type="EMBL" id="KRY27671.1"/>
    </source>
</evidence>
<dbReference type="EMBL" id="JYDH01000240">
    <property type="protein sequence ID" value="KRY27671.1"/>
    <property type="molecule type" value="Genomic_DNA"/>
</dbReference>
<organism evidence="2 3">
    <name type="scientific">Trichinella spiralis</name>
    <name type="common">Trichina worm</name>
    <dbReference type="NCBI Taxonomy" id="6334"/>
    <lineage>
        <taxon>Eukaryota</taxon>
        <taxon>Metazoa</taxon>
        <taxon>Ecdysozoa</taxon>
        <taxon>Nematoda</taxon>
        <taxon>Enoplea</taxon>
        <taxon>Dorylaimia</taxon>
        <taxon>Trichinellida</taxon>
        <taxon>Trichinellidae</taxon>
        <taxon>Trichinella</taxon>
    </lineage>
</organism>
<evidence type="ECO:0000313" key="3">
    <source>
        <dbReference type="Proteomes" id="UP000054776"/>
    </source>
</evidence>
<comment type="caution">
    <text evidence="2">The sequence shown here is derived from an EMBL/GenBank/DDBJ whole genome shotgun (WGS) entry which is preliminary data.</text>
</comment>
<dbReference type="AlphaFoldDB" id="A0A0V1AS84"/>
<protein>
    <submittedName>
        <fullName evidence="2">Uncharacterized protein</fullName>
    </submittedName>
</protein>
<proteinExistence type="predicted"/>
<name>A0A0V1AS84_TRISP</name>
<dbReference type="InParanoid" id="A0A0V1AS84"/>
<sequence length="257" mass="28676">MRAVKKTIAWVECKRIKYGTNTRTNNGTRIQGLRKRQRFRLTSVSIEPGSAAPWGLTRTTNRQLARRGGARYLRRRSKSPSASDKAVMISASLISRWSFGVLPLSRQQRLSVGRCRGSLGPQPGAARCQESDLAGGARVLFLLYPRPLGTSPRAGRTDEVGVVTFVTVTDAEEKRKKNNEATVNRWILEDQERITAHQWQSLLVFVNKYCALDLPFECENATGKTRTAEKGQQGLQQPEGKYDPADEPAGPHRRVVS</sequence>
<accession>A0A0V1AS84</accession>
<dbReference type="Proteomes" id="UP000054776">
    <property type="component" value="Unassembled WGS sequence"/>
</dbReference>
<evidence type="ECO:0000256" key="1">
    <source>
        <dbReference type="SAM" id="MobiDB-lite"/>
    </source>
</evidence>
<reference evidence="2 3" key="1">
    <citation type="submission" date="2015-01" db="EMBL/GenBank/DDBJ databases">
        <title>Evolution of Trichinella species and genotypes.</title>
        <authorList>
            <person name="Korhonen P.K."/>
            <person name="Edoardo P."/>
            <person name="Giuseppe L.R."/>
            <person name="Gasser R.B."/>
        </authorList>
    </citation>
    <scope>NUCLEOTIDE SEQUENCE [LARGE SCALE GENOMIC DNA]</scope>
    <source>
        <strain evidence="2">ISS3</strain>
    </source>
</reference>
<dbReference type="OrthoDB" id="10587023at2759"/>